<gene>
    <name evidence="5" type="ORF">ZBT109_0753</name>
</gene>
<dbReference type="GO" id="GO:0008218">
    <property type="term" value="P:bioluminescence"/>
    <property type="evidence" value="ECO:0007669"/>
    <property type="project" value="UniProtKB-KW"/>
</dbReference>
<dbReference type="GO" id="GO:0016491">
    <property type="term" value="F:oxidoreductase activity"/>
    <property type="evidence" value="ECO:0007669"/>
    <property type="project" value="UniProtKB-KW"/>
</dbReference>
<dbReference type="InterPro" id="IPR050415">
    <property type="entry name" value="MRET"/>
</dbReference>
<protein>
    <submittedName>
        <fullName evidence="5">2-polyprenylphenol hydroxylase</fullName>
    </submittedName>
</protein>
<evidence type="ECO:0000256" key="2">
    <source>
        <dbReference type="ARBA" id="ARBA00023223"/>
    </source>
</evidence>
<dbReference type="KEGG" id="zpl:ZBT109_0753"/>
<proteinExistence type="inferred from homology"/>
<dbReference type="PRINTS" id="PR00410">
    <property type="entry name" value="PHEHYDRXLASE"/>
</dbReference>
<dbReference type="InterPro" id="IPR039261">
    <property type="entry name" value="FNR_nucleotide-bd"/>
</dbReference>
<dbReference type="Gene3D" id="2.40.30.10">
    <property type="entry name" value="Translation factors"/>
    <property type="match status" value="1"/>
</dbReference>
<sequence>MTHATVTPRTVRCRVVERQPLSQEVARIWLQGPESLCYQPGQYLEIQASVEGEERWLPFSIANACTHDGRLELHVQFQSGSASLAALAHQLDAESLLTVRLPKGECVLQEDDDRPLLLVAAATGMAQMKAIAEAALQRYPQRQVDLWWGARGADDLYLHTHLRQWAAATPALSYFPVVEQAGEHNIGGVVARIDDALIQHVQAHRHYSIFLSGSPGMVYGVVDSLASIEPMTEQVFSDVFSYAPR</sequence>
<reference evidence="5 6" key="1">
    <citation type="submission" date="2018-09" db="EMBL/GenBank/DDBJ databases">
        <title>Zymobacter palmae IAM14233 (=T109) whole genome analysis.</title>
        <authorList>
            <person name="Yanase H."/>
        </authorList>
    </citation>
    <scope>NUCLEOTIDE SEQUENCE [LARGE SCALE GENOMIC DNA]</scope>
    <source>
        <strain evidence="5 6">IAM14233</strain>
    </source>
</reference>
<dbReference type="EMBL" id="AP018933">
    <property type="protein sequence ID" value="BBG29529.1"/>
    <property type="molecule type" value="Genomic_DNA"/>
</dbReference>
<keyword evidence="6" id="KW-1185">Reference proteome</keyword>
<dbReference type="Pfam" id="PF00175">
    <property type="entry name" value="NAD_binding_1"/>
    <property type="match status" value="1"/>
</dbReference>
<dbReference type="SUPFAM" id="SSF52343">
    <property type="entry name" value="Ferredoxin reductase-like, C-terminal NADP-linked domain"/>
    <property type="match status" value="1"/>
</dbReference>
<dbReference type="InterPro" id="IPR017938">
    <property type="entry name" value="Riboflavin_synthase-like_b-brl"/>
</dbReference>
<dbReference type="AlphaFoldDB" id="A0A348HD27"/>
<dbReference type="PROSITE" id="PS51384">
    <property type="entry name" value="FAD_FR"/>
    <property type="match status" value="1"/>
</dbReference>
<dbReference type="STRING" id="1123510.GCA_000620025_02187"/>
<dbReference type="Gene3D" id="3.40.50.80">
    <property type="entry name" value="Nucleotide-binding domain of ferredoxin-NADP reductase (FNR) module"/>
    <property type="match status" value="1"/>
</dbReference>
<evidence type="ECO:0000313" key="5">
    <source>
        <dbReference type="EMBL" id="BBG29529.1"/>
    </source>
</evidence>
<evidence type="ECO:0000256" key="3">
    <source>
        <dbReference type="ARBA" id="ARBA00038177"/>
    </source>
</evidence>
<evidence type="ECO:0000313" key="6">
    <source>
        <dbReference type="Proteomes" id="UP000267342"/>
    </source>
</evidence>
<feature type="domain" description="FAD-binding FR-type" evidence="4">
    <location>
        <begin position="8"/>
        <end position="109"/>
    </location>
</feature>
<accession>A0A348HD27</accession>
<dbReference type="InterPro" id="IPR017927">
    <property type="entry name" value="FAD-bd_FR_type"/>
</dbReference>
<dbReference type="SUPFAM" id="SSF63380">
    <property type="entry name" value="Riboflavin synthase domain-like"/>
    <property type="match status" value="1"/>
</dbReference>
<keyword evidence="1" id="KW-0560">Oxidoreductase</keyword>
<dbReference type="Proteomes" id="UP000267342">
    <property type="component" value="Chromosome"/>
</dbReference>
<organism evidence="5 6">
    <name type="scientific">Zymobacter palmae</name>
    <dbReference type="NCBI Taxonomy" id="33074"/>
    <lineage>
        <taxon>Bacteria</taxon>
        <taxon>Pseudomonadati</taxon>
        <taxon>Pseudomonadota</taxon>
        <taxon>Gammaproteobacteria</taxon>
        <taxon>Oceanospirillales</taxon>
        <taxon>Halomonadaceae</taxon>
        <taxon>Zymobacter group</taxon>
        <taxon>Zymobacter</taxon>
    </lineage>
</organism>
<evidence type="ECO:0000259" key="4">
    <source>
        <dbReference type="PROSITE" id="PS51384"/>
    </source>
</evidence>
<dbReference type="PANTHER" id="PTHR47354:SF7">
    <property type="entry name" value="NAD(P)H-FLAVIN REDUCTASE"/>
    <property type="match status" value="1"/>
</dbReference>
<dbReference type="InterPro" id="IPR008333">
    <property type="entry name" value="Cbr1-like_FAD-bd_dom"/>
</dbReference>
<dbReference type="RefSeq" id="WP_051523838.1">
    <property type="nucleotide sequence ID" value="NZ_AP018933.1"/>
</dbReference>
<evidence type="ECO:0000256" key="1">
    <source>
        <dbReference type="ARBA" id="ARBA00023002"/>
    </source>
</evidence>
<dbReference type="InterPro" id="IPR001433">
    <property type="entry name" value="OxRdtase_FAD/NAD-bd"/>
</dbReference>
<dbReference type="PANTHER" id="PTHR47354">
    <property type="entry name" value="NADH OXIDOREDUCTASE HCR"/>
    <property type="match status" value="1"/>
</dbReference>
<keyword evidence="2" id="KW-0455">Luminescence</keyword>
<dbReference type="Pfam" id="PF00970">
    <property type="entry name" value="FAD_binding_6"/>
    <property type="match status" value="1"/>
</dbReference>
<comment type="similarity">
    <text evidence="3">Belongs to the Fre/LuxG FAD/NAD(P) flavoprotein oxidoreductase family.</text>
</comment>
<name>A0A348HD27_9GAMM</name>